<dbReference type="Proteomes" id="UP000177269">
    <property type="component" value="Unassembled WGS sequence"/>
</dbReference>
<dbReference type="EMBL" id="MHSK01000006">
    <property type="protein sequence ID" value="OHA42733.1"/>
    <property type="molecule type" value="Genomic_DNA"/>
</dbReference>
<reference evidence="2 3" key="1">
    <citation type="journal article" date="2016" name="Nat. Commun.">
        <title>Thousands of microbial genomes shed light on interconnected biogeochemical processes in an aquifer system.</title>
        <authorList>
            <person name="Anantharaman K."/>
            <person name="Brown C.T."/>
            <person name="Hug L.A."/>
            <person name="Sharon I."/>
            <person name="Castelle C.J."/>
            <person name="Probst A.J."/>
            <person name="Thomas B.C."/>
            <person name="Singh A."/>
            <person name="Wilkins M.J."/>
            <person name="Karaoz U."/>
            <person name="Brodie E.L."/>
            <person name="Williams K.H."/>
            <person name="Hubbard S.S."/>
            <person name="Banfield J.F."/>
        </authorList>
    </citation>
    <scope>NUCLEOTIDE SEQUENCE [LARGE SCALE GENOMIC DNA]</scope>
</reference>
<dbReference type="AlphaFoldDB" id="A0A1G2P376"/>
<sequence>MSITRTKTKISAPEGLASSYVLKMDRAVEWLGAVTYANFEKVLKEIKLKARESKEEEITLFINSPGGATGIAMSFYDSMRLLGVGNLTTIGSGDVDSSGIIVFLAGKKRFLTKKTTLLLHLAGRTFDPSQRFTTVEMESMLKEDKLKDYYYACVISDNSNGKVSTAEVLGMMANNTILTPDKAVRIGIAHGVLD</sequence>
<gene>
    <name evidence="2" type="ORF">A3G52_02920</name>
</gene>
<name>A0A1G2P376_9BACT</name>
<accession>A0A1G2P376</accession>
<dbReference type="GO" id="GO:0006508">
    <property type="term" value="P:proteolysis"/>
    <property type="evidence" value="ECO:0007669"/>
    <property type="project" value="InterPro"/>
</dbReference>
<proteinExistence type="inferred from homology"/>
<comment type="similarity">
    <text evidence="1">Belongs to the peptidase S14 family.</text>
</comment>
<evidence type="ECO:0000313" key="2">
    <source>
        <dbReference type="EMBL" id="OHA42733.1"/>
    </source>
</evidence>
<organism evidence="2 3">
    <name type="scientific">Candidatus Taylorbacteria bacterium RIFCSPLOWO2_12_FULL_43_20</name>
    <dbReference type="NCBI Taxonomy" id="1802332"/>
    <lineage>
        <taxon>Bacteria</taxon>
        <taxon>Candidatus Tayloriibacteriota</taxon>
    </lineage>
</organism>
<dbReference type="GO" id="GO:0004176">
    <property type="term" value="F:ATP-dependent peptidase activity"/>
    <property type="evidence" value="ECO:0007669"/>
    <property type="project" value="InterPro"/>
</dbReference>
<dbReference type="SUPFAM" id="SSF52096">
    <property type="entry name" value="ClpP/crotonase"/>
    <property type="match status" value="1"/>
</dbReference>
<dbReference type="InterPro" id="IPR023562">
    <property type="entry name" value="ClpP/TepA"/>
</dbReference>
<evidence type="ECO:0000256" key="1">
    <source>
        <dbReference type="ARBA" id="ARBA00007039"/>
    </source>
</evidence>
<dbReference type="Gene3D" id="3.90.226.10">
    <property type="entry name" value="2-enoyl-CoA Hydratase, Chain A, domain 1"/>
    <property type="match status" value="1"/>
</dbReference>
<dbReference type="InterPro" id="IPR029045">
    <property type="entry name" value="ClpP/crotonase-like_dom_sf"/>
</dbReference>
<dbReference type="PRINTS" id="PR00127">
    <property type="entry name" value="CLPPROTEASEP"/>
</dbReference>
<evidence type="ECO:0000313" key="3">
    <source>
        <dbReference type="Proteomes" id="UP000177269"/>
    </source>
</evidence>
<dbReference type="GO" id="GO:0004252">
    <property type="term" value="F:serine-type endopeptidase activity"/>
    <property type="evidence" value="ECO:0007669"/>
    <property type="project" value="InterPro"/>
</dbReference>
<protein>
    <recommendedName>
        <fullName evidence="4">ATP-dependent Clp protease proteolytic subunit</fullName>
    </recommendedName>
</protein>
<dbReference type="Pfam" id="PF00574">
    <property type="entry name" value="CLP_protease"/>
    <property type="match status" value="1"/>
</dbReference>
<dbReference type="InterPro" id="IPR001907">
    <property type="entry name" value="ClpP"/>
</dbReference>
<comment type="caution">
    <text evidence="2">The sequence shown here is derived from an EMBL/GenBank/DDBJ whole genome shotgun (WGS) entry which is preliminary data.</text>
</comment>
<evidence type="ECO:0008006" key="4">
    <source>
        <dbReference type="Google" id="ProtNLM"/>
    </source>
</evidence>